<protein>
    <submittedName>
        <fullName evidence="1">Uncharacterized protein</fullName>
    </submittedName>
</protein>
<comment type="caution">
    <text evidence="1">The sequence shown here is derived from an EMBL/GenBank/DDBJ whole genome shotgun (WGS) entry which is preliminary data.</text>
</comment>
<organism evidence="1 2">
    <name type="scientific">Blastomyces percursus</name>
    <dbReference type="NCBI Taxonomy" id="1658174"/>
    <lineage>
        <taxon>Eukaryota</taxon>
        <taxon>Fungi</taxon>
        <taxon>Dikarya</taxon>
        <taxon>Ascomycota</taxon>
        <taxon>Pezizomycotina</taxon>
        <taxon>Eurotiomycetes</taxon>
        <taxon>Eurotiomycetidae</taxon>
        <taxon>Onygenales</taxon>
        <taxon>Ajellomycetaceae</taxon>
        <taxon>Blastomyces</taxon>
    </lineage>
</organism>
<accession>A0A1J9PZV3</accession>
<keyword evidence="2" id="KW-1185">Reference proteome</keyword>
<dbReference type="AlphaFoldDB" id="A0A1J9PZV3"/>
<proteinExistence type="predicted"/>
<dbReference type="VEuPathDB" id="FungiDB:ACJ73_06805"/>
<evidence type="ECO:0000313" key="2">
    <source>
        <dbReference type="Proteomes" id="UP000242791"/>
    </source>
</evidence>
<name>A0A1J9PZV3_9EURO</name>
<dbReference type="OrthoDB" id="2156052at2759"/>
<dbReference type="EMBL" id="LGTZ01001259">
    <property type="protein sequence ID" value="OJD21857.1"/>
    <property type="molecule type" value="Genomic_DNA"/>
</dbReference>
<evidence type="ECO:0000313" key="1">
    <source>
        <dbReference type="EMBL" id="OJD21857.1"/>
    </source>
</evidence>
<sequence>MFWSVEGENVLVIDFERAEILRPERAPLGTTSPNQKRKRWVESMGGETKLDVGHKQIDAKFERELKAMARSLNTYLKS</sequence>
<gene>
    <name evidence="1" type="ORF">ACJ73_06805</name>
</gene>
<dbReference type="Proteomes" id="UP000242791">
    <property type="component" value="Unassembled WGS sequence"/>
</dbReference>
<reference evidence="1 2" key="1">
    <citation type="submission" date="2015-08" db="EMBL/GenBank/DDBJ databases">
        <title>Emmonsia species relationships and genome sequence.</title>
        <authorList>
            <person name="Cuomo C.A."/>
            <person name="Schwartz I.S."/>
            <person name="Kenyon C."/>
            <person name="De Hoog G.S."/>
            <person name="Govender N.P."/>
            <person name="Botha A."/>
            <person name="Moreno L."/>
            <person name="De Vries M."/>
            <person name="Munoz J.F."/>
            <person name="Stielow J.B."/>
        </authorList>
    </citation>
    <scope>NUCLEOTIDE SEQUENCE [LARGE SCALE GENOMIC DNA]</scope>
    <source>
        <strain evidence="1 2">EI222</strain>
    </source>
</reference>
<dbReference type="STRING" id="1658174.A0A1J9PZV3"/>